<dbReference type="EMBL" id="JAJJHW010000824">
    <property type="protein sequence ID" value="KAH8381287.1"/>
    <property type="molecule type" value="Genomic_DNA"/>
</dbReference>
<feature type="domain" description="Saposin B-type" evidence="13">
    <location>
        <begin position="54"/>
        <end position="145"/>
    </location>
</feature>
<evidence type="ECO:0000256" key="10">
    <source>
        <dbReference type="ARBA" id="ARBA00047268"/>
    </source>
</evidence>
<evidence type="ECO:0000256" key="8">
    <source>
        <dbReference type="ARBA" id="ARBA00023157"/>
    </source>
</evidence>
<dbReference type="PANTHER" id="PTHR10340:SF29">
    <property type="entry name" value="SPHINGOMYELIN PHOSPHODIESTERASE"/>
    <property type="match status" value="1"/>
</dbReference>
<keyword evidence="8 12" id="KW-1015">Disulfide bond</keyword>
<proteinExistence type="inferred from homology"/>
<keyword evidence="9" id="KW-0325">Glycoprotein</keyword>
<feature type="binding site" evidence="11">
    <location>
        <position position="249"/>
    </location>
    <ligand>
        <name>Zn(2+)</name>
        <dbReference type="ChEBI" id="CHEBI:29105"/>
        <label>2</label>
    </ligand>
</feature>
<feature type="disulfide bond" evidence="12">
    <location>
        <begin position="202"/>
        <end position="222"/>
    </location>
</feature>
<evidence type="ECO:0000256" key="9">
    <source>
        <dbReference type="ARBA" id="ARBA00023180"/>
    </source>
</evidence>
<comment type="catalytic activity">
    <reaction evidence="10">
        <text>a sphingomyelin + H2O = phosphocholine + an N-acylsphing-4-enine + H(+)</text>
        <dbReference type="Rhea" id="RHEA:19253"/>
        <dbReference type="ChEBI" id="CHEBI:15377"/>
        <dbReference type="ChEBI" id="CHEBI:15378"/>
        <dbReference type="ChEBI" id="CHEBI:17636"/>
        <dbReference type="ChEBI" id="CHEBI:52639"/>
        <dbReference type="ChEBI" id="CHEBI:295975"/>
        <dbReference type="EC" id="3.1.4.12"/>
    </reaction>
    <physiologicalReaction direction="left-to-right" evidence="10">
        <dbReference type="Rhea" id="RHEA:19254"/>
    </physiologicalReaction>
</comment>
<dbReference type="GO" id="GO:0046513">
    <property type="term" value="P:ceramide biosynthetic process"/>
    <property type="evidence" value="ECO:0007669"/>
    <property type="project" value="TreeGrafter"/>
</dbReference>
<evidence type="ECO:0000256" key="6">
    <source>
        <dbReference type="ARBA" id="ARBA00022801"/>
    </source>
</evidence>
<feature type="binding site" evidence="11">
    <location>
        <position position="181"/>
    </location>
    <ligand>
        <name>Zn(2+)</name>
        <dbReference type="ChEBI" id="CHEBI:29105"/>
        <label>1</label>
    </ligand>
</feature>
<feature type="disulfide bond" evidence="12">
    <location>
        <begin position="58"/>
        <end position="141"/>
    </location>
</feature>
<feature type="disulfide bond" evidence="12">
    <location>
        <begin position="196"/>
        <end position="201"/>
    </location>
</feature>
<dbReference type="InterPro" id="IPR004843">
    <property type="entry name" value="Calcineurin-like_PHP"/>
</dbReference>
<feature type="disulfide bond" evidence="12">
    <location>
        <begin position="553"/>
        <end position="557"/>
    </location>
</feature>
<evidence type="ECO:0000256" key="12">
    <source>
        <dbReference type="PIRSR" id="PIRSR000948-2"/>
    </source>
</evidence>
<evidence type="ECO:0000256" key="1">
    <source>
        <dbReference type="ARBA" id="ARBA00004613"/>
    </source>
</evidence>
<feature type="binding site" evidence="11">
    <location>
        <position position="430"/>
    </location>
    <ligand>
        <name>Zn(2+)</name>
        <dbReference type="ChEBI" id="CHEBI:29105"/>
        <label>2</label>
    </ligand>
</feature>
<evidence type="ECO:0000256" key="5">
    <source>
        <dbReference type="ARBA" id="ARBA00022729"/>
    </source>
</evidence>
<comment type="subcellular location">
    <subcellularLocation>
        <location evidence="1">Secreted</location>
    </subcellularLocation>
</comment>
<evidence type="ECO:0000256" key="7">
    <source>
        <dbReference type="ARBA" id="ARBA00022833"/>
    </source>
</evidence>
<dbReference type="AlphaFoldDB" id="A0AAD4K8K1"/>
<keyword evidence="15" id="KW-1185">Reference proteome</keyword>
<comment type="caution">
    <text evidence="14">The sequence shown here is derived from an EMBL/GenBank/DDBJ whole genome shotgun (WGS) entry which is preliminary data.</text>
</comment>
<feature type="binding site" evidence="11">
    <location>
        <position position="183"/>
    </location>
    <ligand>
        <name>Zn(2+)</name>
        <dbReference type="ChEBI" id="CHEBI:29105"/>
        <label>1</label>
    </ligand>
</feature>
<gene>
    <name evidence="14" type="ORF">KR093_002107</name>
</gene>
<comment type="similarity">
    <text evidence="2">Belongs to the acid sphingomyelinase family.</text>
</comment>
<dbReference type="Gene3D" id="3.60.21.10">
    <property type="match status" value="1"/>
</dbReference>
<evidence type="ECO:0000259" key="13">
    <source>
        <dbReference type="PROSITE" id="PS50015"/>
    </source>
</evidence>
<name>A0AAD4K8K1_9MUSC</name>
<keyword evidence="3" id="KW-0964">Secreted</keyword>
<dbReference type="InterPro" id="IPR041805">
    <property type="entry name" value="ASMase/PPN1_MPP"/>
</dbReference>
<dbReference type="InterPro" id="IPR029052">
    <property type="entry name" value="Metallo-depent_PP-like"/>
</dbReference>
<dbReference type="PROSITE" id="PS50015">
    <property type="entry name" value="SAP_B"/>
    <property type="match status" value="1"/>
</dbReference>
<sequence>AASIADEISQEFVKYMVTGIESERLRQLGAELRHSHSKKDIFTESMAELSAADQYFTCTLCRATVKVLANTFTGPDGELTGPNRDANAKKSMLSICDYFDIQTQEVCSGLFDLNWPIIDYIFNETIAEPSSICGMLPISICQLEQDEYNLNLTIVGDTPAESNSELAERSDKDLLVLHLTDIHYDPEYKVGSLADCDEPMCCRGDLVASSSGAGYWGDYRSCDTPKHLLLNALEHMAQHKIDWIYHTGDVPPHNVWSTTKQGNKDMLTEVDGLLAKYFPGIPVYPCMGNHEPHPTNVFGNSELPAELSIDWLYDHVWSLWKKWLPAGAEVTVRRGGYYTHSPTAGHRIVALNSMDCYLFNWWLFHNGSLVLDQLQWFHDTLLAAEKAGERVHVLTHIPSGDGDCWSDWAREYNRLLARFSKTISGIFNGHTHKDEMNLHYADSGAAVAVAWNGGSLTSYSYKNPNYRLYELNPDSWQVVEHHTWTFNLTEANRDSEKAPNWYKEYEFTAEFTSDTSPAGIDKLLLQMAKQPKLLRKFWRIKMTQADPKLDEGCDNDCLSSTLCRLATTNYKNTQQCRELQAILKESVSSPHCTDASVVANTFLLQLDKEQPEDEDDDDGAAALIAFSLPTVLLGIVGLRLLL</sequence>
<evidence type="ECO:0000256" key="4">
    <source>
        <dbReference type="ARBA" id="ARBA00022723"/>
    </source>
</evidence>
<feature type="disulfide bond" evidence="12">
    <location>
        <begin position="356"/>
        <end position="404"/>
    </location>
</feature>
<feature type="binding site" evidence="11">
    <location>
        <position position="289"/>
    </location>
    <ligand>
        <name>Zn(2+)</name>
        <dbReference type="ChEBI" id="CHEBI:29105"/>
        <label>2</label>
    </ligand>
</feature>
<keyword evidence="5" id="KW-0732">Signal</keyword>
<dbReference type="PIRSF" id="PIRSF000948">
    <property type="entry name" value="Sphingomy_PDE"/>
    <property type="match status" value="1"/>
</dbReference>
<feature type="binding site" evidence="11">
    <location>
        <position position="432"/>
    </location>
    <ligand>
        <name>Zn(2+)</name>
        <dbReference type="ChEBI" id="CHEBI:29105"/>
        <label>1</label>
    </ligand>
</feature>
<dbReference type="Proteomes" id="UP001200034">
    <property type="component" value="Unassembled WGS sequence"/>
</dbReference>
<dbReference type="GO" id="GO:0061750">
    <property type="term" value="F:acid sphingomyelin phosphodiesterase activity"/>
    <property type="evidence" value="ECO:0007669"/>
    <property type="project" value="TreeGrafter"/>
</dbReference>
<dbReference type="GO" id="GO:0016020">
    <property type="term" value="C:membrane"/>
    <property type="evidence" value="ECO:0007669"/>
    <property type="project" value="GOC"/>
</dbReference>
<feature type="binding site" evidence="11">
    <location>
        <position position="249"/>
    </location>
    <ligand>
        <name>Zn(2+)</name>
        <dbReference type="ChEBI" id="CHEBI:29105"/>
        <label>1</label>
    </ligand>
</feature>
<protein>
    <recommendedName>
        <fullName evidence="13">Saposin B-type domain-containing protein</fullName>
    </recommendedName>
</protein>
<dbReference type="GO" id="GO:0046872">
    <property type="term" value="F:metal ion binding"/>
    <property type="evidence" value="ECO:0007669"/>
    <property type="project" value="UniProtKB-KW"/>
</dbReference>
<feature type="disulfide bond" evidence="12">
    <location>
        <begin position="563"/>
        <end position="576"/>
    </location>
</feature>
<evidence type="ECO:0000256" key="11">
    <source>
        <dbReference type="PIRSR" id="PIRSR000948-1"/>
    </source>
</evidence>
<dbReference type="Pfam" id="PF00149">
    <property type="entry name" value="Metallophos"/>
    <property type="match status" value="1"/>
</dbReference>
<comment type="cofactor">
    <cofactor evidence="11">
        <name>Zn(2+)</name>
        <dbReference type="ChEBI" id="CHEBI:29105"/>
    </cofactor>
    <text evidence="11">Binds 2 Zn(2+) ions per subunit.</text>
</comment>
<feature type="disulfide bond" evidence="12">
    <location>
        <begin position="61"/>
        <end position="133"/>
    </location>
</feature>
<accession>A0AAD4K8K1</accession>
<dbReference type="GO" id="GO:0006685">
    <property type="term" value="P:sphingomyelin catabolic process"/>
    <property type="evidence" value="ECO:0007669"/>
    <property type="project" value="InterPro"/>
</dbReference>
<feature type="binding site" evidence="11">
    <location>
        <position position="396"/>
    </location>
    <ligand>
        <name>Zn(2+)</name>
        <dbReference type="ChEBI" id="CHEBI:29105"/>
        <label>2</label>
    </ligand>
</feature>
<organism evidence="14 15">
    <name type="scientific">Drosophila rubida</name>
    <dbReference type="NCBI Taxonomy" id="30044"/>
    <lineage>
        <taxon>Eukaryota</taxon>
        <taxon>Metazoa</taxon>
        <taxon>Ecdysozoa</taxon>
        <taxon>Arthropoda</taxon>
        <taxon>Hexapoda</taxon>
        <taxon>Insecta</taxon>
        <taxon>Pterygota</taxon>
        <taxon>Neoptera</taxon>
        <taxon>Endopterygota</taxon>
        <taxon>Diptera</taxon>
        <taxon>Brachycera</taxon>
        <taxon>Muscomorpha</taxon>
        <taxon>Ephydroidea</taxon>
        <taxon>Drosophilidae</taxon>
        <taxon>Drosophila</taxon>
    </lineage>
</organism>
<feature type="disulfide bond" evidence="12">
    <location>
        <begin position="96"/>
        <end position="107"/>
    </location>
</feature>
<evidence type="ECO:0000256" key="3">
    <source>
        <dbReference type="ARBA" id="ARBA00022525"/>
    </source>
</evidence>
<dbReference type="InterPro" id="IPR008139">
    <property type="entry name" value="SaposinB_dom"/>
</dbReference>
<evidence type="ECO:0000313" key="15">
    <source>
        <dbReference type="Proteomes" id="UP001200034"/>
    </source>
</evidence>
<evidence type="ECO:0000313" key="14">
    <source>
        <dbReference type="EMBL" id="KAH8381287.1"/>
    </source>
</evidence>
<keyword evidence="4 11" id="KW-0479">Metal-binding</keyword>
<dbReference type="Pfam" id="PF19272">
    <property type="entry name" value="ASMase_C"/>
    <property type="match status" value="1"/>
</dbReference>
<dbReference type="InterPro" id="IPR045473">
    <property type="entry name" value="ASM_C"/>
</dbReference>
<evidence type="ECO:0000256" key="2">
    <source>
        <dbReference type="ARBA" id="ARBA00008234"/>
    </source>
</evidence>
<keyword evidence="7 11" id="KW-0862">Zinc</keyword>
<dbReference type="SUPFAM" id="SSF56300">
    <property type="entry name" value="Metallo-dependent phosphatases"/>
    <property type="match status" value="1"/>
</dbReference>
<reference evidence="14" key="1">
    <citation type="journal article" date="2021" name="Mol. Ecol. Resour.">
        <title>Phylogenomic analyses of the genus Drosophila reveals genomic signals of climate adaptation.</title>
        <authorList>
            <person name="Li F."/>
            <person name="Rane R.V."/>
            <person name="Luria V."/>
            <person name="Xiong Z."/>
            <person name="Chen J."/>
            <person name="Li Z."/>
            <person name="Catullo R.A."/>
            <person name="Griffin P.C."/>
            <person name="Schiffer M."/>
            <person name="Pearce S."/>
            <person name="Lee S.F."/>
            <person name="McElroy K."/>
            <person name="Stocker A."/>
            <person name="Shirriffs J."/>
            <person name="Cockerell F."/>
            <person name="Coppin C."/>
            <person name="Sgro C.M."/>
            <person name="Karger A."/>
            <person name="Cain J.W."/>
            <person name="Weber J.A."/>
            <person name="Santpere G."/>
            <person name="Kirschner M.W."/>
            <person name="Hoffmann A.A."/>
            <person name="Oakeshott J.G."/>
            <person name="Zhang G."/>
        </authorList>
    </citation>
    <scope>NUCLEOTIDE SEQUENCE</scope>
    <source>
        <strain evidence="14">BGI-SZ-2011g</strain>
    </source>
</reference>
<dbReference type="CDD" id="cd00842">
    <property type="entry name" value="MPP_ASMase"/>
    <property type="match status" value="1"/>
</dbReference>
<dbReference type="GO" id="GO:0005764">
    <property type="term" value="C:lysosome"/>
    <property type="evidence" value="ECO:0007669"/>
    <property type="project" value="TreeGrafter"/>
</dbReference>
<dbReference type="GO" id="GO:0005615">
    <property type="term" value="C:extracellular space"/>
    <property type="evidence" value="ECO:0007669"/>
    <property type="project" value="TreeGrafter"/>
</dbReference>
<dbReference type="InterPro" id="IPR011160">
    <property type="entry name" value="Sphingomy_PDE"/>
</dbReference>
<feature type="non-terminal residue" evidence="14">
    <location>
        <position position="642"/>
    </location>
</feature>
<dbReference type="PANTHER" id="PTHR10340">
    <property type="entry name" value="SPHINGOMYELIN PHOSPHODIESTERASE"/>
    <property type="match status" value="1"/>
</dbReference>
<keyword evidence="6" id="KW-0378">Hydrolase</keyword>